<dbReference type="Proteomes" id="UP001176517">
    <property type="component" value="Unassembled WGS sequence"/>
</dbReference>
<feature type="region of interest" description="Disordered" evidence="1">
    <location>
        <begin position="885"/>
        <end position="1153"/>
    </location>
</feature>
<feature type="compositionally biased region" description="Acidic residues" evidence="1">
    <location>
        <begin position="684"/>
        <end position="704"/>
    </location>
</feature>
<dbReference type="EMBL" id="JAPDMZ010000029">
    <property type="protein sequence ID" value="KAK0555280.1"/>
    <property type="molecule type" value="Genomic_DNA"/>
</dbReference>
<name>A0AAN6JT79_9BASI</name>
<feature type="compositionally biased region" description="Low complexity" evidence="1">
    <location>
        <begin position="886"/>
        <end position="904"/>
    </location>
</feature>
<accession>A0AAN6JT79</accession>
<proteinExistence type="predicted"/>
<feature type="compositionally biased region" description="Polar residues" evidence="1">
    <location>
        <begin position="905"/>
        <end position="915"/>
    </location>
</feature>
<evidence type="ECO:0000313" key="3">
    <source>
        <dbReference type="Proteomes" id="UP001176517"/>
    </source>
</evidence>
<feature type="compositionally biased region" description="Low complexity" evidence="1">
    <location>
        <begin position="1083"/>
        <end position="1128"/>
    </location>
</feature>
<feature type="compositionally biased region" description="Polar residues" evidence="1">
    <location>
        <begin position="976"/>
        <end position="990"/>
    </location>
</feature>
<feature type="compositionally biased region" description="Polar residues" evidence="1">
    <location>
        <begin position="1399"/>
        <end position="1436"/>
    </location>
</feature>
<feature type="compositionally biased region" description="Low complexity" evidence="1">
    <location>
        <begin position="1352"/>
        <end position="1398"/>
    </location>
</feature>
<feature type="region of interest" description="Disordered" evidence="1">
    <location>
        <begin position="671"/>
        <end position="862"/>
    </location>
</feature>
<sequence>MDPTSPSQQPSSGPTRRTRSSRPSLNIPLSTSSGATAGNDSTTISTPKKASAVAVRGSPYARPTPSPAQATSSATGEPKSSSTPGILSSLFRGALGSIGWASSPSKKAAAPAATDDSKDESVAHDEAMTGQEKEAPSATKDAAPTPRRSSRAPSATRQLTSSRSLSHLGPQREGSLARDRRSVAPSPARGNPNGAAGPPPSAWPGPTGVAAGTRSRSRGLSRDPSPALTNVSAHVAARRGVGASSQGLYASQQQRPLSMMHLSSTAMSDFGAGGPSPRRTSGNLPSSSFHVPNVSPFAAPQIYRSGSVAGSSRGGTPVRRAGSMIPGGAGYMPSPLGGGRPSSRAGSVADSAISGFTAGGTPRRGRNSLNLSGAAVRRAPSVLGLASGSAFGGRSRAARLSEGEAMLESYMHSREGELDMERMSQTGGSRAGTPAAAGVGPRASSVLGAQHTTPGGLHLGVGSRGRSVAPSPSPLRAAFGLGRQYPPVRNASPVVGQKRRAESVTGGASEQMSNMSIEYDEPLRKRQMVYSAEKGQFITAEAMQALKPRRSRNTADMILNEIEGVRTPLGDAQTMARRAIRSGAHLSANVAIPEPRANLSAAKAATFQMLPPKLPGSAGAASGLKSLVAKPIGPRARRQAFLEKIQKGKANAQNLTEDEPTSLRERVQQIRARDGTAKDKDQDEAMGVDEEDEEQRAASDEEMSTEASPEKEASPEPEPIPKHTRKSSRRTTDTESTPAEAESSGSRRTLRTRKDKAEDTEPPSAAPATSKEYTSSSGPAAEEPPKSTVKEVAPQKPATEPLAAPAKAKAPKPDTFQVLSGDAPRSTTSSLRQRTEKKHRKHESVGRFGMDDDDEEEDDGVTAEELAKITAPRILFPAGFKFGGDASAKPAASATPAAPSAKTTETSGTSTSAPISSAAMPVLAPSAPAAPSVSLPALLPPPKDAVPVTSLFDRIGEKAPAAPAADASKSPRKTVTFATPISETTTFQKDSSTSTTSSSSSSAAAPAPASSGFQFKAPGSTDSLLKPPSAGTPATSNFFAPPAAKEASKPSEGGSASSSASNGAVPNFFSSSLQKRDADKPEAASSPAPVASSGSGAPSFFASSLNKSAAPASTPSATTSSAAPSSAPNFFASSLSKDTNTASTSTPAASAPVASTNALKSFTGFGAPAATTSTSTSASTEAAAKPAFTGFGVSAVSKPASDGAPKPATFSFGASSTAASTPATSAPASTPSIFGGAAPQASKPLFGSPASTKRSADEPGSGDSAEPITKKPFGGFGFGAPAAAPAATSAQSPATAAPASIFGNPAATSSTGSAPAPFSFIKPASTTLTGTGAPASSTTGFSFGGAATNTAAASSTNASNGSGMDTSGSPPKSSGFGFSFGGNNATPSATGAPTSSTSMFGQPTAGQQQNASVSTPSFGFGQPQSGASAPASNIFGSNKPATATNMFGQSAATTNNTGATGNNPFGGFNSVGNAPSTPTANGFGSGGGSGLTLNAKPNFNFGAAPSQGAGGMFAFGSGSNTPTQSTTPTVAPATPPVFGGFGASNASAPSAGGANPFMFGGAGGGQAAGAQSGAAAAGGGTAAFQFGGGAGAVSTPTSTPASPFMFGASAPGAGAGGGGMSAPGAAPSGGPMFSLGAAPTGGGAAAGPTGPGGRPMRPMPRRKPK</sequence>
<feature type="compositionally biased region" description="Polar residues" evidence="1">
    <location>
        <begin position="278"/>
        <end position="288"/>
    </location>
</feature>
<feature type="compositionally biased region" description="Low complexity" evidence="1">
    <location>
        <begin position="1038"/>
        <end position="1064"/>
    </location>
</feature>
<feature type="region of interest" description="Disordered" evidence="1">
    <location>
        <begin position="1352"/>
        <end position="1436"/>
    </location>
</feature>
<comment type="caution">
    <text evidence="2">The sequence shown here is derived from an EMBL/GenBank/DDBJ whole genome shotgun (WGS) entry which is preliminary data.</text>
</comment>
<feature type="compositionally biased region" description="Low complexity" evidence="1">
    <location>
        <begin position="1"/>
        <end position="15"/>
    </location>
</feature>
<protein>
    <submittedName>
        <fullName evidence="2">Uncharacterized protein</fullName>
    </submittedName>
</protein>
<reference evidence="2" key="1">
    <citation type="journal article" date="2023" name="PhytoFront">
        <title>Draft Genome Resources of Seven Strains of Tilletia horrida, Causal Agent of Kernel Smut of Rice.</title>
        <authorList>
            <person name="Khanal S."/>
            <person name="Antony Babu S."/>
            <person name="Zhou X.G."/>
        </authorList>
    </citation>
    <scope>NUCLEOTIDE SEQUENCE</scope>
    <source>
        <strain evidence="2">TX6</strain>
    </source>
</reference>
<evidence type="ECO:0000256" key="1">
    <source>
        <dbReference type="SAM" id="MobiDB-lite"/>
    </source>
</evidence>
<feature type="compositionally biased region" description="Low complexity" evidence="1">
    <location>
        <begin position="1622"/>
        <end position="1638"/>
    </location>
</feature>
<feature type="compositionally biased region" description="Polar residues" evidence="1">
    <location>
        <begin position="27"/>
        <end position="48"/>
    </location>
</feature>
<feature type="region of interest" description="Disordered" evidence="1">
    <location>
        <begin position="1194"/>
        <end position="1273"/>
    </location>
</feature>
<feature type="region of interest" description="Disordered" evidence="1">
    <location>
        <begin position="1"/>
        <end position="288"/>
    </location>
</feature>
<feature type="compositionally biased region" description="Low complexity" evidence="1">
    <location>
        <begin position="1139"/>
        <end position="1153"/>
    </location>
</feature>
<feature type="compositionally biased region" description="Polar residues" evidence="1">
    <location>
        <begin position="67"/>
        <end position="86"/>
    </location>
</feature>
<feature type="compositionally biased region" description="Low complexity" evidence="1">
    <location>
        <begin position="991"/>
        <end position="1011"/>
    </location>
</feature>
<feature type="compositionally biased region" description="Low complexity" evidence="1">
    <location>
        <begin position="142"/>
        <end position="157"/>
    </location>
</feature>
<gene>
    <name evidence="2" type="ORF">OC846_001793</name>
</gene>
<feature type="compositionally biased region" description="Basic and acidic residues" evidence="1">
    <location>
        <begin position="671"/>
        <end position="683"/>
    </location>
</feature>
<feature type="compositionally biased region" description="Basic and acidic residues" evidence="1">
    <location>
        <begin position="115"/>
        <end position="135"/>
    </location>
</feature>
<feature type="compositionally biased region" description="Low complexity" evidence="1">
    <location>
        <begin position="101"/>
        <end position="113"/>
    </location>
</feature>
<feature type="compositionally biased region" description="Polar residues" evidence="1">
    <location>
        <begin position="243"/>
        <end position="267"/>
    </location>
</feature>
<feature type="region of interest" description="Disordered" evidence="1">
    <location>
        <begin position="1612"/>
        <end position="1665"/>
    </location>
</feature>
<feature type="region of interest" description="Disordered" evidence="1">
    <location>
        <begin position="490"/>
        <end position="509"/>
    </location>
</feature>
<organism evidence="2 3">
    <name type="scientific">Tilletia horrida</name>
    <dbReference type="NCBI Taxonomy" id="155126"/>
    <lineage>
        <taxon>Eukaryota</taxon>
        <taxon>Fungi</taxon>
        <taxon>Dikarya</taxon>
        <taxon>Basidiomycota</taxon>
        <taxon>Ustilaginomycotina</taxon>
        <taxon>Exobasidiomycetes</taxon>
        <taxon>Tilletiales</taxon>
        <taxon>Tilletiaceae</taxon>
        <taxon>Tilletia</taxon>
    </lineage>
</organism>
<feature type="compositionally biased region" description="Acidic residues" evidence="1">
    <location>
        <begin position="851"/>
        <end position="862"/>
    </location>
</feature>
<keyword evidence="3" id="KW-1185">Reference proteome</keyword>
<feature type="region of interest" description="Disordered" evidence="1">
    <location>
        <begin position="421"/>
        <end position="481"/>
    </location>
</feature>
<feature type="compositionally biased region" description="Low complexity" evidence="1">
    <location>
        <begin position="916"/>
        <end position="937"/>
    </location>
</feature>
<feature type="region of interest" description="Disordered" evidence="1">
    <location>
        <begin position="1452"/>
        <end position="1473"/>
    </location>
</feature>
<feature type="compositionally biased region" description="Low complexity" evidence="1">
    <location>
        <begin position="1452"/>
        <end position="1468"/>
    </location>
</feature>
<feature type="compositionally biased region" description="Low complexity" evidence="1">
    <location>
        <begin position="305"/>
        <end position="315"/>
    </location>
</feature>
<feature type="compositionally biased region" description="Low complexity" evidence="1">
    <location>
        <begin position="1207"/>
        <end position="1232"/>
    </location>
</feature>
<feature type="region of interest" description="Disordered" evidence="1">
    <location>
        <begin position="305"/>
        <end position="327"/>
    </location>
</feature>
<feature type="compositionally biased region" description="Low complexity" evidence="1">
    <location>
        <begin position="958"/>
        <end position="968"/>
    </location>
</feature>
<feature type="compositionally biased region" description="Low complexity" evidence="1">
    <location>
        <begin position="796"/>
        <end position="808"/>
    </location>
</feature>
<feature type="compositionally biased region" description="Low complexity" evidence="1">
    <location>
        <begin position="184"/>
        <end position="196"/>
    </location>
</feature>
<feature type="compositionally biased region" description="Gly residues" evidence="1">
    <location>
        <begin position="1639"/>
        <end position="1653"/>
    </location>
</feature>
<evidence type="ECO:0000313" key="2">
    <source>
        <dbReference type="EMBL" id="KAK0555280.1"/>
    </source>
</evidence>